<feature type="binding site" evidence="17">
    <location>
        <begin position="408"/>
        <end position="412"/>
    </location>
    <ligand>
        <name>AMP</name>
        <dbReference type="ChEBI" id="CHEBI:456215"/>
    </ligand>
</feature>
<gene>
    <name evidence="17" type="primary">nnrD</name>
    <name evidence="18" type="synonym">nnrE</name>
    <name evidence="22" type="ORF">SAMN05421688_0439</name>
</gene>
<dbReference type="GO" id="GO:0005524">
    <property type="term" value="F:ATP binding"/>
    <property type="evidence" value="ECO:0007669"/>
    <property type="project" value="UniProtKB-UniRule"/>
</dbReference>
<evidence type="ECO:0000256" key="3">
    <source>
        <dbReference type="ARBA" id="ARBA00006001"/>
    </source>
</evidence>
<dbReference type="EC" id="4.2.1.136" evidence="19"/>
<dbReference type="Pfam" id="PF01256">
    <property type="entry name" value="Carb_kinase"/>
    <property type="match status" value="1"/>
</dbReference>
<evidence type="ECO:0000256" key="5">
    <source>
        <dbReference type="ARBA" id="ARBA00022723"/>
    </source>
</evidence>
<dbReference type="RefSeq" id="WP_092061301.1">
    <property type="nucleotide sequence ID" value="NZ_FOJU01000001.1"/>
</dbReference>
<dbReference type="InterPro" id="IPR004443">
    <property type="entry name" value="YjeF_N_dom"/>
</dbReference>
<comment type="catalytic activity">
    <reaction evidence="2 18 19">
        <text>(6R)-NADPHX = (6S)-NADPHX</text>
        <dbReference type="Rhea" id="RHEA:32227"/>
        <dbReference type="ChEBI" id="CHEBI:64076"/>
        <dbReference type="ChEBI" id="CHEBI:64077"/>
        <dbReference type="EC" id="5.1.99.6"/>
    </reaction>
</comment>
<feature type="binding site" evidence="17">
    <location>
        <position position="312"/>
    </location>
    <ligand>
        <name>(6S)-NADPHX</name>
        <dbReference type="ChEBI" id="CHEBI:64076"/>
    </ligand>
</feature>
<feature type="binding site" evidence="18">
    <location>
        <position position="120"/>
    </location>
    <ligand>
        <name>K(+)</name>
        <dbReference type="ChEBI" id="CHEBI:29103"/>
    </ligand>
</feature>
<feature type="binding site" evidence="18">
    <location>
        <position position="151"/>
    </location>
    <ligand>
        <name>(6S)-NADPHX</name>
        <dbReference type="ChEBI" id="CHEBI:64076"/>
    </ligand>
</feature>
<dbReference type="SUPFAM" id="SSF53613">
    <property type="entry name" value="Ribokinase-like"/>
    <property type="match status" value="1"/>
</dbReference>
<name>A0A1I0VAP7_9RHOB</name>
<comment type="cofactor">
    <cofactor evidence="18 19">
        <name>K(+)</name>
        <dbReference type="ChEBI" id="CHEBI:29103"/>
    </cofactor>
    <text evidence="18 19">Binds 1 potassium ion per subunit.</text>
</comment>
<dbReference type="PANTHER" id="PTHR12592:SF0">
    <property type="entry name" value="ATP-DEPENDENT (S)-NAD(P)H-HYDRATE DEHYDRATASE"/>
    <property type="match status" value="1"/>
</dbReference>
<evidence type="ECO:0000256" key="10">
    <source>
        <dbReference type="ARBA" id="ARBA00023027"/>
    </source>
</evidence>
<comment type="function">
    <text evidence="14 19">Bifunctional enzyme that catalyzes the epimerization of the S- and R-forms of NAD(P)HX and the dehydration of the S-form of NAD(P)HX at the expense of ADP, which is converted to AMP. This allows the repair of both epimers of NAD(P)HX, a damaged form of NAD(P)H that is a result of enzymatic or heat-dependent hydration.</text>
</comment>
<comment type="function">
    <text evidence="18">Catalyzes the epimerization of the S- and R-forms of NAD(P)HX, a damaged form of NAD(P)H that is a result of enzymatic or heat-dependent hydration. This is a prerequisite for the S-specific NAD(P)H-hydrate dehydratase to allow the repair of both epimers of NAD(P)HX.</text>
</comment>
<dbReference type="Pfam" id="PF03853">
    <property type="entry name" value="YjeF_N"/>
    <property type="match status" value="1"/>
</dbReference>
<comment type="similarity">
    <text evidence="4 19">In the C-terminal section; belongs to the NnrD/CARKD family.</text>
</comment>
<dbReference type="NCBIfam" id="TIGR00196">
    <property type="entry name" value="yjeF_cterm"/>
    <property type="match status" value="1"/>
</dbReference>
<dbReference type="SUPFAM" id="SSF64153">
    <property type="entry name" value="YjeF N-terminal domain-like"/>
    <property type="match status" value="1"/>
</dbReference>
<keyword evidence="11 18" id="KW-0413">Isomerase</keyword>
<keyword evidence="10 17" id="KW-0520">NAD</keyword>
<dbReference type="HAMAP" id="MF_01966">
    <property type="entry name" value="NADHX_epimerase"/>
    <property type="match status" value="1"/>
</dbReference>
<keyword evidence="22" id="KW-0418">Kinase</keyword>
<comment type="catalytic activity">
    <reaction evidence="1 18 19">
        <text>(6R)-NADHX = (6S)-NADHX</text>
        <dbReference type="Rhea" id="RHEA:32215"/>
        <dbReference type="ChEBI" id="CHEBI:64074"/>
        <dbReference type="ChEBI" id="CHEBI:64075"/>
        <dbReference type="EC" id="5.1.99.6"/>
    </reaction>
</comment>
<comment type="caution">
    <text evidence="18">Lacks conserved residue(s) required for the propagation of feature annotation.</text>
</comment>
<dbReference type="EC" id="5.1.99.6" evidence="19"/>
<protein>
    <recommendedName>
        <fullName evidence="19">Bifunctional NAD(P)H-hydrate repair enzyme</fullName>
    </recommendedName>
    <alternativeName>
        <fullName evidence="19">Nicotinamide nucleotide repair protein</fullName>
    </alternativeName>
    <domain>
        <recommendedName>
            <fullName evidence="19">ADP-dependent (S)-NAD(P)H-hydrate dehydratase</fullName>
            <ecNumber evidence="19">4.2.1.136</ecNumber>
        </recommendedName>
        <alternativeName>
            <fullName evidence="19">ADP-dependent NAD(P)HX dehydratase</fullName>
        </alternativeName>
    </domain>
    <domain>
        <recommendedName>
            <fullName evidence="19">NAD(P)H-hydrate epimerase</fullName>
            <ecNumber evidence="19">5.1.99.6</ecNumber>
        </recommendedName>
    </domain>
</protein>
<dbReference type="STRING" id="871651.SAMN05421688_0439"/>
<feature type="binding site" evidence="18">
    <location>
        <begin position="57"/>
        <end position="61"/>
    </location>
    <ligand>
        <name>(6S)-NADPHX</name>
        <dbReference type="ChEBI" id="CHEBI:64076"/>
    </ligand>
</feature>
<evidence type="ECO:0000256" key="6">
    <source>
        <dbReference type="ARBA" id="ARBA00022741"/>
    </source>
</evidence>
<keyword evidence="6 17" id="KW-0547">Nucleotide-binding</keyword>
<evidence type="ECO:0000256" key="12">
    <source>
        <dbReference type="ARBA" id="ARBA00023239"/>
    </source>
</evidence>
<evidence type="ECO:0000313" key="23">
    <source>
        <dbReference type="Proteomes" id="UP000198796"/>
    </source>
</evidence>
<keyword evidence="22" id="KW-0808">Transferase</keyword>
<dbReference type="OrthoDB" id="9806925at2"/>
<keyword evidence="9 18" id="KW-0630">Potassium</keyword>
<dbReference type="InterPro" id="IPR017953">
    <property type="entry name" value="Carbohydrate_kinase_pred_CS"/>
</dbReference>
<dbReference type="EMBL" id="FOJU01000001">
    <property type="protein sequence ID" value="SFA73090.1"/>
    <property type="molecule type" value="Genomic_DNA"/>
</dbReference>
<evidence type="ECO:0000256" key="17">
    <source>
        <dbReference type="HAMAP-Rule" id="MF_01965"/>
    </source>
</evidence>
<keyword evidence="5 18" id="KW-0479">Metal-binding</keyword>
<comment type="similarity">
    <text evidence="17">Belongs to the NnrD/CARKD family.</text>
</comment>
<evidence type="ECO:0000256" key="16">
    <source>
        <dbReference type="ARBA" id="ARBA00049209"/>
    </source>
</evidence>
<feature type="binding site" evidence="17">
    <location>
        <position position="441"/>
    </location>
    <ligand>
        <name>AMP</name>
        <dbReference type="ChEBI" id="CHEBI:456215"/>
    </ligand>
</feature>
<reference evidence="22 23" key="1">
    <citation type="submission" date="2016-10" db="EMBL/GenBank/DDBJ databases">
        <authorList>
            <person name="de Groot N.N."/>
        </authorList>
    </citation>
    <scope>NUCLEOTIDE SEQUENCE [LARGE SCALE GENOMIC DNA]</scope>
    <source>
        <strain evidence="22 23">DSM 29316</strain>
    </source>
</reference>
<dbReference type="Gene3D" id="3.40.1190.20">
    <property type="match status" value="1"/>
</dbReference>
<keyword evidence="12 17" id="KW-0456">Lyase</keyword>
<keyword evidence="23" id="KW-1185">Reference proteome</keyword>
<evidence type="ECO:0000313" key="22">
    <source>
        <dbReference type="EMBL" id="SFA73090.1"/>
    </source>
</evidence>
<comment type="catalytic activity">
    <reaction evidence="15 17 19">
        <text>(6S)-NADHX + ADP = AMP + phosphate + NADH + H(+)</text>
        <dbReference type="Rhea" id="RHEA:32223"/>
        <dbReference type="ChEBI" id="CHEBI:15378"/>
        <dbReference type="ChEBI" id="CHEBI:43474"/>
        <dbReference type="ChEBI" id="CHEBI:57945"/>
        <dbReference type="ChEBI" id="CHEBI:64074"/>
        <dbReference type="ChEBI" id="CHEBI:456215"/>
        <dbReference type="ChEBI" id="CHEBI:456216"/>
        <dbReference type="EC" id="4.2.1.136"/>
    </reaction>
</comment>
<dbReference type="PIRSF" id="PIRSF017184">
    <property type="entry name" value="Nnr"/>
    <property type="match status" value="1"/>
</dbReference>
<comment type="similarity">
    <text evidence="18">Belongs to the NnrE/AIBP family.</text>
</comment>
<feature type="binding site" evidence="17">
    <location>
        <position position="363"/>
    </location>
    <ligand>
        <name>(6S)-NADPHX</name>
        <dbReference type="ChEBI" id="CHEBI:64076"/>
    </ligand>
</feature>
<evidence type="ECO:0000256" key="15">
    <source>
        <dbReference type="ARBA" id="ARBA00048238"/>
    </source>
</evidence>
<evidence type="ECO:0000256" key="1">
    <source>
        <dbReference type="ARBA" id="ARBA00000013"/>
    </source>
</evidence>
<dbReference type="PROSITE" id="PS01050">
    <property type="entry name" value="YJEF_C_2"/>
    <property type="match status" value="1"/>
</dbReference>
<organism evidence="22 23">
    <name type="scientific">Poseidonocella pacifica</name>
    <dbReference type="NCBI Taxonomy" id="871651"/>
    <lineage>
        <taxon>Bacteria</taxon>
        <taxon>Pseudomonadati</taxon>
        <taxon>Pseudomonadota</taxon>
        <taxon>Alphaproteobacteria</taxon>
        <taxon>Rhodobacterales</taxon>
        <taxon>Roseobacteraceae</taxon>
        <taxon>Poseidonocella</taxon>
    </lineage>
</organism>
<dbReference type="NCBIfam" id="TIGR00197">
    <property type="entry name" value="yjeF_nterm"/>
    <property type="match status" value="1"/>
</dbReference>
<keyword evidence="8 17" id="KW-0521">NADP</keyword>
<evidence type="ECO:0000259" key="20">
    <source>
        <dbReference type="PROSITE" id="PS51383"/>
    </source>
</evidence>
<keyword evidence="13" id="KW-0511">Multifunctional enzyme</keyword>
<feature type="binding site" evidence="18">
    <location>
        <begin position="124"/>
        <end position="130"/>
    </location>
    <ligand>
        <name>(6S)-NADPHX</name>
        <dbReference type="ChEBI" id="CHEBI:64076"/>
    </ligand>
</feature>
<dbReference type="HAMAP" id="MF_01965">
    <property type="entry name" value="NADHX_dehydratase"/>
    <property type="match status" value="1"/>
</dbReference>
<dbReference type="CDD" id="cd01171">
    <property type="entry name" value="YXKO-related"/>
    <property type="match status" value="1"/>
</dbReference>
<feature type="binding site" evidence="17">
    <location>
        <position position="249"/>
    </location>
    <ligand>
        <name>(6S)-NADPHX</name>
        <dbReference type="ChEBI" id="CHEBI:64076"/>
    </ligand>
</feature>
<dbReference type="GO" id="GO:0046496">
    <property type="term" value="P:nicotinamide nucleotide metabolic process"/>
    <property type="evidence" value="ECO:0007669"/>
    <property type="project" value="UniProtKB-UniRule"/>
</dbReference>
<dbReference type="InterPro" id="IPR030677">
    <property type="entry name" value="Nnr"/>
</dbReference>
<dbReference type="InterPro" id="IPR029056">
    <property type="entry name" value="Ribokinase-like"/>
</dbReference>
<dbReference type="PANTHER" id="PTHR12592">
    <property type="entry name" value="ATP-DEPENDENT (S)-NAD(P)H-HYDRATE DEHYDRATASE FAMILY MEMBER"/>
    <property type="match status" value="1"/>
</dbReference>
<dbReference type="GO" id="GO:0052856">
    <property type="term" value="F:NAD(P)HX epimerase activity"/>
    <property type="evidence" value="ECO:0007669"/>
    <property type="project" value="UniProtKB-UniRule"/>
</dbReference>
<keyword evidence="7 17" id="KW-0067">ATP-binding</keyword>
<feature type="domain" description="YjeF C-terminal" evidence="20">
    <location>
        <begin position="214"/>
        <end position="496"/>
    </location>
</feature>
<dbReference type="PROSITE" id="PS51383">
    <property type="entry name" value="YJEF_C_3"/>
    <property type="match status" value="1"/>
</dbReference>
<evidence type="ECO:0000256" key="18">
    <source>
        <dbReference type="HAMAP-Rule" id="MF_01966"/>
    </source>
</evidence>
<feature type="domain" description="YjeF N-terminal" evidence="21">
    <location>
        <begin position="10"/>
        <end position="209"/>
    </location>
</feature>
<evidence type="ECO:0000259" key="21">
    <source>
        <dbReference type="PROSITE" id="PS51385"/>
    </source>
</evidence>
<comment type="catalytic activity">
    <reaction evidence="16 17 19">
        <text>(6S)-NADPHX + ADP = AMP + phosphate + NADPH + H(+)</text>
        <dbReference type="Rhea" id="RHEA:32235"/>
        <dbReference type="ChEBI" id="CHEBI:15378"/>
        <dbReference type="ChEBI" id="CHEBI:43474"/>
        <dbReference type="ChEBI" id="CHEBI:57783"/>
        <dbReference type="ChEBI" id="CHEBI:64076"/>
        <dbReference type="ChEBI" id="CHEBI:456215"/>
        <dbReference type="ChEBI" id="CHEBI:456216"/>
        <dbReference type="EC" id="4.2.1.136"/>
    </reaction>
</comment>
<dbReference type="InterPro" id="IPR000631">
    <property type="entry name" value="CARKD"/>
</dbReference>
<evidence type="ECO:0000256" key="7">
    <source>
        <dbReference type="ARBA" id="ARBA00022840"/>
    </source>
</evidence>
<dbReference type="GO" id="GO:0052855">
    <property type="term" value="F:ADP-dependent NAD(P)H-hydrate dehydratase activity"/>
    <property type="evidence" value="ECO:0007669"/>
    <property type="project" value="UniProtKB-UniRule"/>
</dbReference>
<comment type="similarity">
    <text evidence="3 19">In the N-terminal section; belongs to the NnrE/AIBP family.</text>
</comment>
<evidence type="ECO:0000256" key="19">
    <source>
        <dbReference type="PIRNR" id="PIRNR017184"/>
    </source>
</evidence>
<dbReference type="AlphaFoldDB" id="A0A1I0VAP7"/>
<evidence type="ECO:0000256" key="9">
    <source>
        <dbReference type="ARBA" id="ARBA00022958"/>
    </source>
</evidence>
<evidence type="ECO:0000256" key="2">
    <source>
        <dbReference type="ARBA" id="ARBA00000909"/>
    </source>
</evidence>
<accession>A0A1I0VAP7</accession>
<dbReference type="GO" id="GO:0110051">
    <property type="term" value="P:metabolite repair"/>
    <property type="evidence" value="ECO:0007669"/>
    <property type="project" value="TreeGrafter"/>
</dbReference>
<evidence type="ECO:0000256" key="14">
    <source>
        <dbReference type="ARBA" id="ARBA00025153"/>
    </source>
</evidence>
<dbReference type="PROSITE" id="PS51385">
    <property type="entry name" value="YJEF_N"/>
    <property type="match status" value="1"/>
</dbReference>
<evidence type="ECO:0000256" key="13">
    <source>
        <dbReference type="ARBA" id="ARBA00023268"/>
    </source>
</evidence>
<dbReference type="Gene3D" id="3.40.50.10260">
    <property type="entry name" value="YjeF N-terminal domain"/>
    <property type="match status" value="1"/>
</dbReference>
<comment type="subunit">
    <text evidence="17">Homotetramer.</text>
</comment>
<evidence type="ECO:0000256" key="4">
    <source>
        <dbReference type="ARBA" id="ARBA00009524"/>
    </source>
</evidence>
<evidence type="ECO:0000256" key="11">
    <source>
        <dbReference type="ARBA" id="ARBA00023235"/>
    </source>
</evidence>
<feature type="binding site" evidence="18">
    <location>
        <position position="58"/>
    </location>
    <ligand>
        <name>K(+)</name>
        <dbReference type="ChEBI" id="CHEBI:29103"/>
    </ligand>
</feature>
<comment type="cofactor">
    <cofactor evidence="17">
        <name>Mg(2+)</name>
        <dbReference type="ChEBI" id="CHEBI:18420"/>
    </cofactor>
</comment>
<sequence>MTDLLSTAQMRATEARAIDSKQVSGADLMERAGAAVAAAIGERFEPGRALILAGPGNNGGDGFVIAHHLAQTGWTVEVGLLGAAEALPRDARAMHDRWADANPVTTLDNVRVEGADLVVDALFGTGLARPLDGRAADLARDTVPATCVAVDIPSGLCADSGRALGGVAFHAALTVTFHRPKRGHYISAGPDHCGELVVTDIGLEHFAEQDGIPLIGAPVQSDLSKGASAHKYHSGHAFVVAGGPGKGGAARLAARAALRIGAGLVTVGCPLRALTENAARLDAVMLRPLDGAPGLAEALEDERISSVCLGPGLGLRHDTQMLAITALRSEIPAVLDADALSRFSRDPSVLFGFLHDKCVLTPHGGEFARLFPDLAERLSDPAEAGPAYSRVDAAQAAAERAGCTVVLKGPDTIIAGPDGRIAVHVAAYDRAAPWLATAGAGDVLAGMIVGLIARGMSPFEAAAAAVWLHVQAARTFGPGLIAEDLSDALPAVFRTIGV</sequence>
<feature type="binding site" evidence="17">
    <location>
        <position position="442"/>
    </location>
    <ligand>
        <name>(6S)-NADPHX</name>
        <dbReference type="ChEBI" id="CHEBI:64076"/>
    </ligand>
</feature>
<dbReference type="InterPro" id="IPR036652">
    <property type="entry name" value="YjeF_N_dom_sf"/>
</dbReference>
<comment type="function">
    <text evidence="17">Catalyzes the dehydration of the S-form of NAD(P)HX at the expense of ADP, which is converted to AMP. Together with NAD(P)HX epimerase, which catalyzes the epimerization of the S- and R-forms, the enzyme allows the repair of both epimers of NAD(P)HX, a damaged form of NAD(P)H that is a result of enzymatic or heat-dependent hydration.</text>
</comment>
<feature type="binding site" evidence="18">
    <location>
        <position position="154"/>
    </location>
    <ligand>
        <name>K(+)</name>
        <dbReference type="ChEBI" id="CHEBI:29103"/>
    </ligand>
</feature>
<evidence type="ECO:0000256" key="8">
    <source>
        <dbReference type="ARBA" id="ARBA00022857"/>
    </source>
</evidence>
<dbReference type="GO" id="GO:0016301">
    <property type="term" value="F:kinase activity"/>
    <property type="evidence" value="ECO:0007669"/>
    <property type="project" value="UniProtKB-KW"/>
</dbReference>
<dbReference type="GO" id="GO:0046872">
    <property type="term" value="F:metal ion binding"/>
    <property type="evidence" value="ECO:0007669"/>
    <property type="project" value="UniProtKB-UniRule"/>
</dbReference>
<proteinExistence type="inferred from homology"/>
<dbReference type="Proteomes" id="UP000198796">
    <property type="component" value="Unassembled WGS sequence"/>
</dbReference>